<feature type="signal peptide" evidence="1">
    <location>
        <begin position="1"/>
        <end position="17"/>
    </location>
</feature>
<accession>A0A6G1IAV9</accession>
<dbReference type="Proteomes" id="UP000799640">
    <property type="component" value="Unassembled WGS sequence"/>
</dbReference>
<proteinExistence type="predicted"/>
<evidence type="ECO:0000259" key="3">
    <source>
        <dbReference type="Pfam" id="PF14686"/>
    </source>
</evidence>
<dbReference type="GO" id="GO:0005975">
    <property type="term" value="P:carbohydrate metabolic process"/>
    <property type="evidence" value="ECO:0007669"/>
    <property type="project" value="InterPro"/>
</dbReference>
<dbReference type="GO" id="GO:0003824">
    <property type="term" value="F:catalytic activity"/>
    <property type="evidence" value="ECO:0007669"/>
    <property type="project" value="InterPro"/>
</dbReference>
<dbReference type="InterPro" id="IPR029413">
    <property type="entry name" value="RG-lyase_II"/>
</dbReference>
<gene>
    <name evidence="4" type="ORF">EJ06DRAFT_502658</name>
</gene>
<dbReference type="SUPFAM" id="SSF74650">
    <property type="entry name" value="Galactose mutarotase-like"/>
    <property type="match status" value="1"/>
</dbReference>
<organism evidence="4 5">
    <name type="scientific">Trichodelitschia bisporula</name>
    <dbReference type="NCBI Taxonomy" id="703511"/>
    <lineage>
        <taxon>Eukaryota</taxon>
        <taxon>Fungi</taxon>
        <taxon>Dikarya</taxon>
        <taxon>Ascomycota</taxon>
        <taxon>Pezizomycotina</taxon>
        <taxon>Dothideomycetes</taxon>
        <taxon>Dothideomycetes incertae sedis</taxon>
        <taxon>Phaeotrichales</taxon>
        <taxon>Phaeotrichaceae</taxon>
        <taxon>Trichodelitschia</taxon>
    </lineage>
</organism>
<dbReference type="EMBL" id="ML996687">
    <property type="protein sequence ID" value="KAF2405443.1"/>
    <property type="molecule type" value="Genomic_DNA"/>
</dbReference>
<dbReference type="PANTHER" id="PTHR32018:SF9">
    <property type="entry name" value="RHAMNOGALACTURONATE LYASE B"/>
    <property type="match status" value="1"/>
</dbReference>
<dbReference type="SUPFAM" id="SSF49785">
    <property type="entry name" value="Galactose-binding domain-like"/>
    <property type="match status" value="1"/>
</dbReference>
<dbReference type="PANTHER" id="PTHR32018">
    <property type="entry name" value="RHAMNOGALACTURONATE LYASE FAMILY PROTEIN"/>
    <property type="match status" value="1"/>
</dbReference>
<evidence type="ECO:0000256" key="1">
    <source>
        <dbReference type="SAM" id="SignalP"/>
    </source>
</evidence>
<keyword evidence="1" id="KW-0732">Signal</keyword>
<reference evidence="4" key="1">
    <citation type="journal article" date="2020" name="Stud. Mycol.">
        <title>101 Dothideomycetes genomes: a test case for predicting lifestyles and emergence of pathogens.</title>
        <authorList>
            <person name="Haridas S."/>
            <person name="Albert R."/>
            <person name="Binder M."/>
            <person name="Bloem J."/>
            <person name="Labutti K."/>
            <person name="Salamov A."/>
            <person name="Andreopoulos B."/>
            <person name="Baker S."/>
            <person name="Barry K."/>
            <person name="Bills G."/>
            <person name="Bluhm B."/>
            <person name="Cannon C."/>
            <person name="Castanera R."/>
            <person name="Culley D."/>
            <person name="Daum C."/>
            <person name="Ezra D."/>
            <person name="Gonzalez J."/>
            <person name="Henrissat B."/>
            <person name="Kuo A."/>
            <person name="Liang C."/>
            <person name="Lipzen A."/>
            <person name="Lutzoni F."/>
            <person name="Magnuson J."/>
            <person name="Mondo S."/>
            <person name="Nolan M."/>
            <person name="Ohm R."/>
            <person name="Pangilinan J."/>
            <person name="Park H.-J."/>
            <person name="Ramirez L."/>
            <person name="Alfaro M."/>
            <person name="Sun H."/>
            <person name="Tritt A."/>
            <person name="Yoshinaga Y."/>
            <person name="Zwiers L.-H."/>
            <person name="Turgeon B."/>
            <person name="Goodwin S."/>
            <person name="Spatafora J."/>
            <person name="Crous P."/>
            <person name="Grigoriev I."/>
        </authorList>
    </citation>
    <scope>NUCLEOTIDE SEQUENCE</scope>
    <source>
        <strain evidence="4">CBS 262.69</strain>
    </source>
</reference>
<dbReference type="OrthoDB" id="2130367at2759"/>
<feature type="domain" description="Rhamnogalacturonan lyase" evidence="2">
    <location>
        <begin position="485"/>
        <end position="710"/>
    </location>
</feature>
<dbReference type="InterPro" id="IPR029411">
    <property type="entry name" value="RG-lyase_III"/>
</dbReference>
<feature type="domain" description="Rhamnogalacturonan lyase" evidence="3">
    <location>
        <begin position="405"/>
        <end position="469"/>
    </location>
</feature>
<evidence type="ECO:0000259" key="2">
    <source>
        <dbReference type="Pfam" id="PF14683"/>
    </source>
</evidence>
<keyword evidence="5" id="KW-1185">Reference proteome</keyword>
<dbReference type="AlphaFoldDB" id="A0A6G1IAV9"/>
<sequence>MPHLTLGLLALAASAVARLSTSESATHMHITSPRLVVAINKSYGVVDTLVLDGIDLLGPTTFTAPTPGESSTPGFTVNGTDPATAISGVGPYLDCHCIPDGSGAWTPGTGGAEYEAFAGSDARGTAFVGVRMQERWPYSGQVLSQTWVLRNGETGVHTWTGVEYPVDNLGPTRDVLQELRVLFRPSTRLWTHMLPAEGWVVPLPRPESVAGGKRVQDASFDLSGFPDDPYVRANGPYFSKYIFATPASAQSIYGLYTPGSPGAPTAPATTNSTASPNDAFAALLLRASSTSYGGPHRTDLTTDGILYDYLVSNHFGAHPPALTPGYSRVFGPAYWHFSHAPAGTVPDVFYAEARRAARAAREQGMYDAVAKRKLVPGYVAPGSTGTFRGRVKVPRHGGDVMLILSAPGLDVQRNADAPGAFQYWSPVGTDGSVRIKDVVPAKYRVTVQARGVWGEFVDDAVEVKAGNGTGVWTGEWVEEQAGEEVWRVGTPDGSAGEFRHGDVPVGHPAAAAAGPNLAGWNASAPTLGMAEYRNFWASYNFPTDFPFGVRFLIGKSTERRDWNYVHWASWPGASDEGGQVSVWSVLWDGKEGAADKMARRATLTIQLAGAKTANGNLHSDTGRKWGDVPLAVGVNGKEVGVWVIPHDTSSSCAIRSGISCYTIRHQIRFPAALLRPGRNELTLKLPAAAAANETADLPGQVYVQYDALRLEIG</sequence>
<dbReference type="InterPro" id="IPR011013">
    <property type="entry name" value="Gal_mutarotase_sf_dom"/>
</dbReference>
<dbReference type="Pfam" id="PF14683">
    <property type="entry name" value="CBM-like"/>
    <property type="match status" value="1"/>
</dbReference>
<dbReference type="Pfam" id="PF14686">
    <property type="entry name" value="fn3_3"/>
    <property type="match status" value="1"/>
</dbReference>
<feature type="chain" id="PRO_5026083779" evidence="1">
    <location>
        <begin position="18"/>
        <end position="713"/>
    </location>
</feature>
<evidence type="ECO:0000313" key="4">
    <source>
        <dbReference type="EMBL" id="KAF2405443.1"/>
    </source>
</evidence>
<dbReference type="CDD" id="cd10316">
    <property type="entry name" value="RGL4_M"/>
    <property type="match status" value="1"/>
</dbReference>
<protein>
    <submittedName>
        <fullName evidence="4">Galactose mutarotase-like protein</fullName>
    </submittedName>
</protein>
<dbReference type="GO" id="GO:0030246">
    <property type="term" value="F:carbohydrate binding"/>
    <property type="evidence" value="ECO:0007669"/>
    <property type="project" value="InterPro"/>
</dbReference>
<evidence type="ECO:0000313" key="5">
    <source>
        <dbReference type="Proteomes" id="UP000799640"/>
    </source>
</evidence>
<name>A0A6G1IAV9_9PEZI</name>
<dbReference type="InterPro" id="IPR008979">
    <property type="entry name" value="Galactose-bd-like_sf"/>
</dbReference>
<dbReference type="InterPro" id="IPR051850">
    <property type="entry name" value="Polysacch_Lyase_4"/>
</dbReference>